<gene>
    <name evidence="1" type="ORF">Naga_102773g1</name>
</gene>
<accession>W7T6C4</accession>
<protein>
    <submittedName>
        <fullName evidence="1">Uncharacterized protein</fullName>
    </submittedName>
</protein>
<sequence length="220" mass="23702">IVARVPRATRAPSLVEYDHVGRTVLISFEPEGDLNVFIEGQSPGICPLRQIDQLGSEEVDAAEDGGKASSEGGIAGVNFNLPLEDLAHFLSMPVSAAVYRNGSAPSIQDLLQLASNVSNLSSMLRQGPVGLFDGLSAREDVREVTDNLTASLKDKADEAGKEVQKMALGSVGLEEKFVAGEVKLIESLIRGEGINDHFEDRYYRALEMAFADLKERREGG</sequence>
<dbReference type="AlphaFoldDB" id="W7T6C4"/>
<proteinExistence type="predicted"/>
<organism evidence="1 2">
    <name type="scientific">Nannochloropsis gaditana</name>
    <dbReference type="NCBI Taxonomy" id="72520"/>
    <lineage>
        <taxon>Eukaryota</taxon>
        <taxon>Sar</taxon>
        <taxon>Stramenopiles</taxon>
        <taxon>Ochrophyta</taxon>
        <taxon>Eustigmatophyceae</taxon>
        <taxon>Eustigmatales</taxon>
        <taxon>Monodopsidaceae</taxon>
        <taxon>Nannochloropsis</taxon>
    </lineage>
</organism>
<comment type="caution">
    <text evidence="1">The sequence shown here is derived from an EMBL/GenBank/DDBJ whole genome shotgun (WGS) entry which is preliminary data.</text>
</comment>
<evidence type="ECO:0000313" key="1">
    <source>
        <dbReference type="EMBL" id="EWM22560.1"/>
    </source>
</evidence>
<name>W7T6C4_9STRA</name>
<reference evidence="1 2" key="1">
    <citation type="journal article" date="2014" name="Mol. Plant">
        <title>Chromosome Scale Genome Assembly and Transcriptome Profiling of Nannochloropsis gaditana in Nitrogen Depletion.</title>
        <authorList>
            <person name="Corteggiani Carpinelli E."/>
            <person name="Telatin A."/>
            <person name="Vitulo N."/>
            <person name="Forcato C."/>
            <person name="D'Angelo M."/>
            <person name="Schiavon R."/>
            <person name="Vezzi A."/>
            <person name="Giacometti G.M."/>
            <person name="Morosinotto T."/>
            <person name="Valle G."/>
        </authorList>
    </citation>
    <scope>NUCLEOTIDE SEQUENCE [LARGE SCALE GENOMIC DNA]</scope>
    <source>
        <strain evidence="1 2">B-31</strain>
    </source>
</reference>
<feature type="non-terminal residue" evidence="1">
    <location>
        <position position="1"/>
    </location>
</feature>
<dbReference type="Proteomes" id="UP000019335">
    <property type="component" value="Unassembled WGS sequence"/>
</dbReference>
<keyword evidence="2" id="KW-1185">Reference proteome</keyword>
<dbReference type="EMBL" id="AZIL01002148">
    <property type="protein sequence ID" value="EWM22560.1"/>
    <property type="molecule type" value="Genomic_DNA"/>
</dbReference>
<evidence type="ECO:0000313" key="2">
    <source>
        <dbReference type="Proteomes" id="UP000019335"/>
    </source>
</evidence>